<accession>A0A0B7AIQ4</accession>
<sequence length="53" mass="6179">MIYVKYKCLPCRSVLSEMNVCDSICYKYTSCVGDGEDMSRKDFRQGMKQAHIF</sequence>
<organism evidence="2">
    <name type="scientific">Arion vulgaris</name>
    <dbReference type="NCBI Taxonomy" id="1028688"/>
    <lineage>
        <taxon>Eukaryota</taxon>
        <taxon>Metazoa</taxon>
        <taxon>Spiralia</taxon>
        <taxon>Lophotrochozoa</taxon>
        <taxon>Mollusca</taxon>
        <taxon>Gastropoda</taxon>
        <taxon>Heterobranchia</taxon>
        <taxon>Euthyneura</taxon>
        <taxon>Panpulmonata</taxon>
        <taxon>Eupulmonata</taxon>
        <taxon>Stylommatophora</taxon>
        <taxon>Helicina</taxon>
        <taxon>Arionoidea</taxon>
        <taxon>Arionidae</taxon>
        <taxon>Arion</taxon>
    </lineage>
</organism>
<dbReference type="EMBL" id="HACG01034016">
    <property type="protein sequence ID" value="CEK80881.1"/>
    <property type="molecule type" value="Transcribed_RNA"/>
</dbReference>
<reference evidence="2" key="1">
    <citation type="submission" date="2014-12" db="EMBL/GenBank/DDBJ databases">
        <title>Insight into the proteome of Arion vulgaris.</title>
        <authorList>
            <person name="Aradska J."/>
            <person name="Bulat T."/>
            <person name="Smidak R."/>
            <person name="Sarate P."/>
            <person name="Gangsoo J."/>
            <person name="Sialana F."/>
            <person name="Bilban M."/>
            <person name="Lubec G."/>
        </authorList>
    </citation>
    <scope>NUCLEOTIDE SEQUENCE</scope>
    <source>
        <tissue evidence="2">Skin</tissue>
    </source>
</reference>
<dbReference type="EMBL" id="HACG01034019">
    <property type="protein sequence ID" value="CEK80884.1"/>
    <property type="molecule type" value="Transcribed_RNA"/>
</dbReference>
<dbReference type="AlphaFoldDB" id="A0A0B7AIQ4"/>
<name>A0A0B7AIQ4_9EUPU</name>
<protein>
    <submittedName>
        <fullName evidence="2">Uncharacterized protein</fullName>
    </submittedName>
</protein>
<proteinExistence type="predicted"/>
<gene>
    <name evidence="2" type="primary">ORF123215</name>
    <name evidence="1" type="synonym">ORF123194</name>
</gene>
<evidence type="ECO:0000313" key="1">
    <source>
        <dbReference type="EMBL" id="CEK80881.1"/>
    </source>
</evidence>
<evidence type="ECO:0000313" key="2">
    <source>
        <dbReference type="EMBL" id="CEK80884.1"/>
    </source>
</evidence>